<evidence type="ECO:0000313" key="7">
    <source>
        <dbReference type="Proteomes" id="UP001500928"/>
    </source>
</evidence>
<evidence type="ECO:0000256" key="1">
    <source>
        <dbReference type="ARBA" id="ARBA00013258"/>
    </source>
</evidence>
<comment type="caution">
    <text evidence="6">The sequence shown here is derived from an EMBL/GenBank/DDBJ whole genome shotgun (WGS) entry which is preliminary data.</text>
</comment>
<dbReference type="RefSeq" id="WP_345414616.1">
    <property type="nucleotide sequence ID" value="NZ_BAABHO010000016.1"/>
</dbReference>
<dbReference type="SUPFAM" id="SSF52151">
    <property type="entry name" value="FabD/lysophospholipase-like"/>
    <property type="match status" value="1"/>
</dbReference>
<dbReference type="InterPro" id="IPR014043">
    <property type="entry name" value="Acyl_transferase_dom"/>
</dbReference>
<dbReference type="SUPFAM" id="SSF55048">
    <property type="entry name" value="Probable ACP-binding domain of malonyl-CoA ACP transacylase"/>
    <property type="match status" value="1"/>
</dbReference>
<dbReference type="InterPro" id="IPR001227">
    <property type="entry name" value="Ac_transferase_dom_sf"/>
</dbReference>
<dbReference type="EC" id="2.3.1.39" evidence="1"/>
<reference evidence="7" key="1">
    <citation type="journal article" date="2019" name="Int. J. Syst. Evol. Microbiol.">
        <title>The Global Catalogue of Microorganisms (GCM) 10K type strain sequencing project: providing services to taxonomists for standard genome sequencing and annotation.</title>
        <authorList>
            <consortium name="The Broad Institute Genomics Platform"/>
            <consortium name="The Broad Institute Genome Sequencing Center for Infectious Disease"/>
            <person name="Wu L."/>
            <person name="Ma J."/>
        </authorList>
    </citation>
    <scope>NUCLEOTIDE SEQUENCE [LARGE SCALE GENOMIC DNA]</scope>
    <source>
        <strain evidence="7">JCM 17979</strain>
    </source>
</reference>
<dbReference type="Proteomes" id="UP001500928">
    <property type="component" value="Unassembled WGS sequence"/>
</dbReference>
<evidence type="ECO:0000256" key="4">
    <source>
        <dbReference type="ARBA" id="ARBA00048462"/>
    </source>
</evidence>
<dbReference type="InterPro" id="IPR050858">
    <property type="entry name" value="Mal-CoA-ACP_Trans/PKS_FabD"/>
</dbReference>
<dbReference type="InterPro" id="IPR016035">
    <property type="entry name" value="Acyl_Trfase/lysoPLipase"/>
</dbReference>
<dbReference type="SMART" id="SM00827">
    <property type="entry name" value="PKS_AT"/>
    <property type="match status" value="1"/>
</dbReference>
<keyword evidence="2" id="KW-0808">Transferase</keyword>
<feature type="domain" description="Malonyl-CoA:ACP transacylase (MAT)" evidence="5">
    <location>
        <begin position="5"/>
        <end position="311"/>
    </location>
</feature>
<organism evidence="6 7">
    <name type="scientific">Actinomycetospora chlora</name>
    <dbReference type="NCBI Taxonomy" id="663608"/>
    <lineage>
        <taxon>Bacteria</taxon>
        <taxon>Bacillati</taxon>
        <taxon>Actinomycetota</taxon>
        <taxon>Actinomycetes</taxon>
        <taxon>Pseudonocardiales</taxon>
        <taxon>Pseudonocardiaceae</taxon>
        <taxon>Actinomycetospora</taxon>
    </lineage>
</organism>
<gene>
    <name evidence="6" type="primary">fabD</name>
    <name evidence="6" type="ORF">GCM10023200_24450</name>
</gene>
<sequence length="311" mass="32227">MIAILAPGQGAQKPGMLAPWLDRPEARGRLEAFSDAAGLDLVHLGVEADAAAIEDTAVTQPLLVASALLAWDQLRLEVTVPDDAVVAGHSVGELAAAAIAEVIDAEQAVALAAVRGREMAAACAEEPTTMAAVLGGDADAVLARLAELDLEPANRNGSGQVVAAGRKDAVEQLVAEPPEGARVRPLSVAGAFHTRFMEPAEKALGAWVGEHRDELAPADPSLTLLQNADGAVVTSGSEFLDRLVAQVTRSVRWDACMDTMAERGVDTVVELTPAGTLTGMVKRAIKGTATHNVNKPDDIEKVAHAMGGQAR</sequence>
<evidence type="ECO:0000313" key="6">
    <source>
        <dbReference type="EMBL" id="GAA4788944.1"/>
    </source>
</evidence>
<dbReference type="Gene3D" id="3.40.366.10">
    <property type="entry name" value="Malonyl-Coenzyme A Acyl Carrier Protein, domain 2"/>
    <property type="match status" value="1"/>
</dbReference>
<dbReference type="EMBL" id="BAABHO010000016">
    <property type="protein sequence ID" value="GAA4788944.1"/>
    <property type="molecule type" value="Genomic_DNA"/>
</dbReference>
<keyword evidence="3" id="KW-0012">Acyltransferase</keyword>
<name>A0ABP9B0L1_9PSEU</name>
<evidence type="ECO:0000259" key="5">
    <source>
        <dbReference type="SMART" id="SM00827"/>
    </source>
</evidence>
<keyword evidence="7" id="KW-1185">Reference proteome</keyword>
<dbReference type="Pfam" id="PF00698">
    <property type="entry name" value="Acyl_transf_1"/>
    <property type="match status" value="1"/>
</dbReference>
<proteinExistence type="predicted"/>
<evidence type="ECO:0000256" key="2">
    <source>
        <dbReference type="ARBA" id="ARBA00022679"/>
    </source>
</evidence>
<dbReference type="PANTHER" id="PTHR42681:SF1">
    <property type="entry name" value="MALONYL-COA-ACYL CARRIER PROTEIN TRANSACYLASE, MITOCHONDRIAL"/>
    <property type="match status" value="1"/>
</dbReference>
<dbReference type="InterPro" id="IPR016036">
    <property type="entry name" value="Malonyl_transacylase_ACP-bd"/>
</dbReference>
<dbReference type="Gene3D" id="3.30.70.250">
    <property type="entry name" value="Malonyl-CoA ACP transacylase, ACP-binding"/>
    <property type="match status" value="1"/>
</dbReference>
<evidence type="ECO:0000256" key="3">
    <source>
        <dbReference type="ARBA" id="ARBA00023315"/>
    </source>
</evidence>
<protein>
    <recommendedName>
        <fullName evidence="1">[acyl-carrier-protein] S-malonyltransferase</fullName>
        <ecNumber evidence="1">2.3.1.39</ecNumber>
    </recommendedName>
</protein>
<accession>A0ABP9B0L1</accession>
<dbReference type="PANTHER" id="PTHR42681">
    <property type="entry name" value="MALONYL-COA-ACYL CARRIER PROTEIN TRANSACYLASE, MITOCHONDRIAL"/>
    <property type="match status" value="1"/>
</dbReference>
<comment type="catalytic activity">
    <reaction evidence="4">
        <text>holo-[ACP] + malonyl-CoA = malonyl-[ACP] + CoA</text>
        <dbReference type="Rhea" id="RHEA:41792"/>
        <dbReference type="Rhea" id="RHEA-COMP:9623"/>
        <dbReference type="Rhea" id="RHEA-COMP:9685"/>
        <dbReference type="ChEBI" id="CHEBI:57287"/>
        <dbReference type="ChEBI" id="CHEBI:57384"/>
        <dbReference type="ChEBI" id="CHEBI:64479"/>
        <dbReference type="ChEBI" id="CHEBI:78449"/>
        <dbReference type="EC" id="2.3.1.39"/>
    </reaction>
</comment>